<protein>
    <submittedName>
        <fullName evidence="2">PA2928 family protein</fullName>
    </submittedName>
</protein>
<evidence type="ECO:0000313" key="2">
    <source>
        <dbReference type="EMBL" id="MEZ0474611.1"/>
    </source>
</evidence>
<dbReference type="EMBL" id="JBFWIC010000008">
    <property type="protein sequence ID" value="MEZ0474611.1"/>
    <property type="molecule type" value="Genomic_DNA"/>
</dbReference>
<dbReference type="Proteomes" id="UP001566331">
    <property type="component" value="Unassembled WGS sequence"/>
</dbReference>
<keyword evidence="1" id="KW-0472">Membrane</keyword>
<accession>A0ABV4HPE6</accession>
<evidence type="ECO:0000256" key="1">
    <source>
        <dbReference type="SAM" id="Phobius"/>
    </source>
</evidence>
<reference evidence="2 3" key="1">
    <citation type="submission" date="2024-07" db="EMBL/GenBank/DDBJ databases">
        <title>Luteimonas salilacus sp. nov., isolated from the shore soil of Salt Lake in Tibet of China.</title>
        <authorList>
            <person name="Zhang X."/>
            <person name="Li A."/>
        </authorList>
    </citation>
    <scope>NUCLEOTIDE SEQUENCE [LARGE SCALE GENOMIC DNA]</scope>
    <source>
        <strain evidence="2 3">B3-2-R+30</strain>
    </source>
</reference>
<feature type="transmembrane region" description="Helical" evidence="1">
    <location>
        <begin position="15"/>
        <end position="36"/>
    </location>
</feature>
<dbReference type="RefSeq" id="WP_370563931.1">
    <property type="nucleotide sequence ID" value="NZ_JBFWIB010000005.1"/>
</dbReference>
<sequence length="422" mass="46847">MHATTKAPPQRRPTFAAKVLAFGVLLAVGVGAYLFWSAVEPLLERDRQGDSLRITGADGDDLLFTLVLAERLPPWRNRLMEERRQHGLDLVVHDAAGARPIWSHTLVGRADGFTLRNESRLLGYDGRRLWLFTTRLAVVDLASREAPDAVAALEDANPALAGLLPTEPKYVHFDDAQGRLGFVAADGREYRVDPDTLHAEPYAPPPAPQAIGASELLRWKPPAPITIGRPGLGRPGDFWYRGLALDERRWLGLFTEHEARRETPGTWWSPLKQVHGETERRRFFLVSLHEHRNGDDDDDYKLAAIEPLPGQARDWLQGGLLREAVAARVLRLHDPDGMLILHRERIGHEGTLHLTRAGFDGVPLWTADTGLVRITQIFPDVERVLFTGAPPEPPGRQLAPEQLVTVATADGAVTRDATLTTD</sequence>
<keyword evidence="1" id="KW-1133">Transmembrane helix</keyword>
<name>A0ABV4HPE6_9GAMM</name>
<dbReference type="InterPro" id="IPR048161">
    <property type="entry name" value="PA2928-like"/>
</dbReference>
<gene>
    <name evidence="2" type="ORF">AB6713_08260</name>
</gene>
<organism evidence="2 3">
    <name type="scientific">Luteimonas salinilitoris</name>
    <dbReference type="NCBI Taxonomy" id="3237697"/>
    <lineage>
        <taxon>Bacteria</taxon>
        <taxon>Pseudomonadati</taxon>
        <taxon>Pseudomonadota</taxon>
        <taxon>Gammaproteobacteria</taxon>
        <taxon>Lysobacterales</taxon>
        <taxon>Lysobacteraceae</taxon>
        <taxon>Luteimonas</taxon>
    </lineage>
</organism>
<comment type="caution">
    <text evidence="2">The sequence shown here is derived from an EMBL/GenBank/DDBJ whole genome shotgun (WGS) entry which is preliminary data.</text>
</comment>
<evidence type="ECO:0000313" key="3">
    <source>
        <dbReference type="Proteomes" id="UP001566331"/>
    </source>
</evidence>
<proteinExistence type="predicted"/>
<keyword evidence="1" id="KW-0812">Transmembrane</keyword>
<dbReference type="NCBIfam" id="NF041516">
    <property type="entry name" value="PA2928_fam"/>
    <property type="match status" value="1"/>
</dbReference>
<keyword evidence="3" id="KW-1185">Reference proteome</keyword>